<evidence type="ECO:0000313" key="6">
    <source>
        <dbReference type="Proteomes" id="UP000256774"/>
    </source>
</evidence>
<sequence>MTVANRTSYPVDQLLHWAEQTPDATWLTQYDAGARRTMSWREAADDVGRMASALKAKGWPAGSRVAIAGMNCAHWFLADLAIQMAGLVPVGIYARQASQTTQWILKHCDAKAIFIGPMPSAMATDMLQQGLPDGIVTIAMPYDGAPAAEHSWAGFARAHLPLRRYDQPSAETLATLVYTSGTTGNAKGVMLSYGNLAFTSAVFREVIPAKPGERLFSYLPLAHILERVAVEMASLYWGAEVYFLERVEKMSEQLMEAKPTRFVAVPLVLSRLQASFTARIPERQLRALVKRRWIGPLLRKRMVTRLGLQDSRALFCGAAPIPHATLLFFRDVLGLDVYECYGQSEALYCSMNRPGAQRLGSVGKPFSDANLRLAKDGEIQVRHPGVMLGYFNDPKQTAAAFTDDGWLKTGDKGRFDDDGYLYITGRVKEIFKTAKGKYVAPGPIETVFMGGNDDVDQCCLIGMHLTQPVMVVSVSHTALTKPREDVERGLLADMDRVNAPLEDHEKIAKLLVVAEHWSSENALLTPTLKVRRNEIEARYAAAVTQVARRREVLVEWQ</sequence>
<dbReference type="EMBL" id="QUNR01000003">
    <property type="protein sequence ID" value="REH37733.1"/>
    <property type="molecule type" value="Genomic_DNA"/>
</dbReference>
<dbReference type="GO" id="GO:0004467">
    <property type="term" value="F:long-chain fatty acid-CoA ligase activity"/>
    <property type="evidence" value="ECO:0007669"/>
    <property type="project" value="TreeGrafter"/>
</dbReference>
<evidence type="ECO:0000256" key="3">
    <source>
        <dbReference type="ARBA" id="ARBA00023098"/>
    </source>
</evidence>
<dbReference type="InterPro" id="IPR042099">
    <property type="entry name" value="ANL_N_sf"/>
</dbReference>
<protein>
    <submittedName>
        <fullName evidence="5">Long-chain acyl-CoA synthetase</fullName>
    </submittedName>
</protein>
<dbReference type="Pfam" id="PF23562">
    <property type="entry name" value="AMP-binding_C_3"/>
    <property type="match status" value="1"/>
</dbReference>
<comment type="caution">
    <text evidence="5">The sequence shown here is derived from an EMBL/GenBank/DDBJ whole genome shotgun (WGS) entry which is preliminary data.</text>
</comment>
<organism evidence="5 6">
    <name type="scientific">Paraperlucidibaca baekdonensis</name>
    <dbReference type="NCBI Taxonomy" id="748120"/>
    <lineage>
        <taxon>Bacteria</taxon>
        <taxon>Pseudomonadati</taxon>
        <taxon>Pseudomonadota</taxon>
        <taxon>Gammaproteobacteria</taxon>
        <taxon>Moraxellales</taxon>
        <taxon>Moraxellaceae</taxon>
        <taxon>Paraperlucidibaca</taxon>
    </lineage>
</organism>
<keyword evidence="6" id="KW-1185">Reference proteome</keyword>
<feature type="domain" description="AMP-dependent synthetase/ligase" evidence="4">
    <location>
        <begin position="16"/>
        <end position="391"/>
    </location>
</feature>
<dbReference type="Proteomes" id="UP000256774">
    <property type="component" value="Unassembled WGS sequence"/>
</dbReference>
<keyword evidence="1" id="KW-0436">Ligase</keyword>
<accession>A0A3E0H4F6</accession>
<dbReference type="OrthoDB" id="9803968at2"/>
<dbReference type="PROSITE" id="PS00455">
    <property type="entry name" value="AMP_BINDING"/>
    <property type="match status" value="1"/>
</dbReference>
<gene>
    <name evidence="5" type="ORF">DFR26_1515</name>
</gene>
<name>A0A3E0H4F6_9GAMM</name>
<dbReference type="Gene3D" id="3.40.50.12780">
    <property type="entry name" value="N-terminal domain of ligase-like"/>
    <property type="match status" value="1"/>
</dbReference>
<dbReference type="AlphaFoldDB" id="A0A3E0H4F6"/>
<dbReference type="Pfam" id="PF00501">
    <property type="entry name" value="AMP-binding"/>
    <property type="match status" value="1"/>
</dbReference>
<keyword evidence="3" id="KW-0443">Lipid metabolism</keyword>
<keyword evidence="2" id="KW-0276">Fatty acid metabolism</keyword>
<dbReference type="PANTHER" id="PTHR43272">
    <property type="entry name" value="LONG-CHAIN-FATTY-ACID--COA LIGASE"/>
    <property type="match status" value="1"/>
</dbReference>
<dbReference type="GO" id="GO:0016020">
    <property type="term" value="C:membrane"/>
    <property type="evidence" value="ECO:0007669"/>
    <property type="project" value="TreeGrafter"/>
</dbReference>
<evidence type="ECO:0000313" key="5">
    <source>
        <dbReference type="EMBL" id="REH37733.1"/>
    </source>
</evidence>
<dbReference type="InterPro" id="IPR000873">
    <property type="entry name" value="AMP-dep_synth/lig_dom"/>
</dbReference>
<dbReference type="InterPro" id="IPR020845">
    <property type="entry name" value="AMP-binding_CS"/>
</dbReference>
<evidence type="ECO:0000256" key="2">
    <source>
        <dbReference type="ARBA" id="ARBA00022832"/>
    </source>
</evidence>
<dbReference type="PANTHER" id="PTHR43272:SF32">
    <property type="entry name" value="AMP-DEPENDENT SYNTHETASE_LIGASE DOMAIN-CONTAINING PROTEIN"/>
    <property type="match status" value="1"/>
</dbReference>
<reference evidence="5 6" key="1">
    <citation type="submission" date="2018-08" db="EMBL/GenBank/DDBJ databases">
        <title>Genomic Encyclopedia of Type Strains, Phase IV (KMG-IV): sequencing the most valuable type-strain genomes for metagenomic binning, comparative biology and taxonomic classification.</title>
        <authorList>
            <person name="Goeker M."/>
        </authorList>
    </citation>
    <scope>NUCLEOTIDE SEQUENCE [LARGE SCALE GENOMIC DNA]</scope>
    <source>
        <strain evidence="5 6">DSM 26022</strain>
    </source>
</reference>
<evidence type="ECO:0000259" key="4">
    <source>
        <dbReference type="Pfam" id="PF00501"/>
    </source>
</evidence>
<evidence type="ECO:0000256" key="1">
    <source>
        <dbReference type="ARBA" id="ARBA00022598"/>
    </source>
</evidence>
<dbReference type="SUPFAM" id="SSF56801">
    <property type="entry name" value="Acetyl-CoA synthetase-like"/>
    <property type="match status" value="1"/>
</dbReference>
<dbReference type="RefSeq" id="WP_116208346.1">
    <property type="nucleotide sequence ID" value="NZ_QUNR01000003.1"/>
</dbReference>
<proteinExistence type="predicted"/>